<dbReference type="EMBL" id="CP047045">
    <property type="protein sequence ID" value="QGZ93234.1"/>
    <property type="molecule type" value="Genomic_DNA"/>
</dbReference>
<evidence type="ECO:0000259" key="2">
    <source>
        <dbReference type="SMART" id="SM00363"/>
    </source>
</evidence>
<dbReference type="GO" id="GO:0003723">
    <property type="term" value="F:RNA binding"/>
    <property type="evidence" value="ECO:0007669"/>
    <property type="project" value="UniProtKB-KW"/>
</dbReference>
<dbReference type="CDD" id="cd00165">
    <property type="entry name" value="S4"/>
    <property type="match status" value="1"/>
</dbReference>
<reference evidence="4" key="1">
    <citation type="submission" date="2019-12" db="EMBL/GenBank/DDBJ databases">
        <title>Complete genome of Terracaulis silvestris 0127_4.</title>
        <authorList>
            <person name="Vieira S."/>
            <person name="Riedel T."/>
            <person name="Sproer C."/>
            <person name="Pascual J."/>
            <person name="Boedeker C."/>
            <person name="Overmann J."/>
        </authorList>
    </citation>
    <scope>NUCLEOTIDE SEQUENCE [LARGE SCALE GENOMIC DNA]</scope>
    <source>
        <strain evidence="4">0127_4</strain>
    </source>
</reference>
<dbReference type="InterPro" id="IPR002942">
    <property type="entry name" value="S4_RNA-bd"/>
</dbReference>
<dbReference type="InterPro" id="IPR036986">
    <property type="entry name" value="S4_RNA-bd_sf"/>
</dbReference>
<dbReference type="AlphaFoldDB" id="A0A6I6MJW8"/>
<proteinExistence type="predicted"/>
<dbReference type="PROSITE" id="PS50889">
    <property type="entry name" value="S4"/>
    <property type="match status" value="1"/>
</dbReference>
<name>A0A6I6MJW8_9CAUL</name>
<evidence type="ECO:0000313" key="4">
    <source>
        <dbReference type="Proteomes" id="UP000431269"/>
    </source>
</evidence>
<keyword evidence="4" id="KW-1185">Reference proteome</keyword>
<gene>
    <name evidence="3" type="primary">hslR</name>
    <name evidence="3" type="ORF">DSM104635_00040</name>
</gene>
<dbReference type="RefSeq" id="WP_158764248.1">
    <property type="nucleotide sequence ID" value="NZ_CP047045.1"/>
</dbReference>
<protein>
    <submittedName>
        <fullName evidence="3">Heat shock protein 15</fullName>
    </submittedName>
</protein>
<dbReference type="SUPFAM" id="SSF55174">
    <property type="entry name" value="Alpha-L RNA-binding motif"/>
    <property type="match status" value="1"/>
</dbReference>
<dbReference type="Gene3D" id="3.10.290.10">
    <property type="entry name" value="RNA-binding S4 domain"/>
    <property type="match status" value="1"/>
</dbReference>
<sequence length="97" mass="10727">MNGEARQRVDVWLVRARFAKTRAAAARLITEGGVRLEHNGQPRRIEKPAVELAPGDILVLPLRGALRAIRIEALPARRGPAAEARQLYSELDAERLA</sequence>
<organism evidence="3 4">
    <name type="scientific">Terricaulis silvestris</name>
    <dbReference type="NCBI Taxonomy" id="2686094"/>
    <lineage>
        <taxon>Bacteria</taxon>
        <taxon>Pseudomonadati</taxon>
        <taxon>Pseudomonadota</taxon>
        <taxon>Alphaproteobacteria</taxon>
        <taxon>Caulobacterales</taxon>
        <taxon>Caulobacteraceae</taxon>
        <taxon>Terricaulis</taxon>
    </lineage>
</organism>
<accession>A0A6I6MJW8</accession>
<dbReference type="Proteomes" id="UP000431269">
    <property type="component" value="Chromosome"/>
</dbReference>
<dbReference type="KEGG" id="tsv:DSM104635_00040"/>
<keyword evidence="1" id="KW-0694">RNA-binding</keyword>
<dbReference type="SMART" id="SM00363">
    <property type="entry name" value="S4"/>
    <property type="match status" value="1"/>
</dbReference>
<feature type="domain" description="RNA-binding S4" evidence="2">
    <location>
        <begin position="7"/>
        <end position="70"/>
    </location>
</feature>
<evidence type="ECO:0000256" key="1">
    <source>
        <dbReference type="PROSITE-ProRule" id="PRU00182"/>
    </source>
</evidence>
<dbReference type="Pfam" id="PF01479">
    <property type="entry name" value="S4"/>
    <property type="match status" value="1"/>
</dbReference>
<keyword evidence="3" id="KW-0346">Stress response</keyword>
<evidence type="ECO:0000313" key="3">
    <source>
        <dbReference type="EMBL" id="QGZ93234.1"/>
    </source>
</evidence>